<evidence type="ECO:0000259" key="2">
    <source>
        <dbReference type="Pfam" id="PF13529"/>
    </source>
</evidence>
<gene>
    <name evidence="3" type="ORF">A2318_03630</name>
</gene>
<protein>
    <recommendedName>
        <fullName evidence="2">Peptidase C39-like domain-containing protein</fullName>
    </recommendedName>
</protein>
<name>A0A1F7W389_9BACT</name>
<dbReference type="PROSITE" id="PS00018">
    <property type="entry name" value="EF_HAND_1"/>
    <property type="match status" value="1"/>
</dbReference>
<keyword evidence="1" id="KW-1133">Transmembrane helix</keyword>
<dbReference type="Pfam" id="PF13529">
    <property type="entry name" value="Peptidase_C39_2"/>
    <property type="match status" value="1"/>
</dbReference>
<comment type="caution">
    <text evidence="3">The sequence shown here is derived from an EMBL/GenBank/DDBJ whole genome shotgun (WGS) entry which is preliminary data.</text>
</comment>
<reference evidence="3 4" key="1">
    <citation type="journal article" date="2016" name="Nat. Commun.">
        <title>Thousands of microbial genomes shed light on interconnected biogeochemical processes in an aquifer system.</title>
        <authorList>
            <person name="Anantharaman K."/>
            <person name="Brown C.T."/>
            <person name="Hug L.A."/>
            <person name="Sharon I."/>
            <person name="Castelle C.J."/>
            <person name="Probst A.J."/>
            <person name="Thomas B.C."/>
            <person name="Singh A."/>
            <person name="Wilkins M.J."/>
            <person name="Karaoz U."/>
            <person name="Brodie E.L."/>
            <person name="Williams K.H."/>
            <person name="Hubbard S.S."/>
            <person name="Banfield J.F."/>
        </authorList>
    </citation>
    <scope>NUCLEOTIDE SEQUENCE [LARGE SCALE GENOMIC DNA]</scope>
</reference>
<keyword evidence="1" id="KW-0472">Membrane</keyword>
<evidence type="ECO:0000313" key="4">
    <source>
        <dbReference type="Proteomes" id="UP000177331"/>
    </source>
</evidence>
<accession>A0A1F7W389</accession>
<dbReference type="EMBL" id="MGFD01000055">
    <property type="protein sequence ID" value="OGL97209.1"/>
    <property type="molecule type" value="Genomic_DNA"/>
</dbReference>
<proteinExistence type="predicted"/>
<keyword evidence="1" id="KW-0812">Transmembrane</keyword>
<organism evidence="3 4">
    <name type="scientific">Candidatus Uhrbacteria bacterium RIFOXYB2_FULL_45_11</name>
    <dbReference type="NCBI Taxonomy" id="1802421"/>
    <lineage>
        <taxon>Bacteria</taxon>
        <taxon>Candidatus Uhriibacteriota</taxon>
    </lineage>
</organism>
<dbReference type="InterPro" id="IPR039564">
    <property type="entry name" value="Peptidase_C39-like"/>
</dbReference>
<feature type="transmembrane region" description="Helical" evidence="1">
    <location>
        <begin position="12"/>
        <end position="32"/>
    </location>
</feature>
<dbReference type="STRING" id="1802421.A2318_03630"/>
<sequence length="333" mass="38268">MQHIRDQKKHIFRWGILVSSILYFAFFTTVYGKVKLSVPFSIQIPNGSWVQPFKDACEETVLLMVEAYYQKQEFSDKKNIQQRIEKMVDLEDQIFGFNKDTSTELMARLINGYLSYEARIVENPDFESITKELDAYHPVIVPINGRLLANANYQSPAPEYHVIVLVGYDREKMEFYANDPGTKFGEQMAFGVQSLLSSNLDYPNAKGYRAKNMIFTSPILTTTATSDADQDGLSKREELERQTDLYASDTDADGFLDAEEVESGYSPVTNERSIKLPSLVRARGTQKIYRIQEKEKRHVQSHDAMVAHKWDYKNILEVSSRFLDGFQEAESIK</sequence>
<feature type="domain" description="Peptidase C39-like" evidence="2">
    <location>
        <begin position="38"/>
        <end position="180"/>
    </location>
</feature>
<evidence type="ECO:0000256" key="1">
    <source>
        <dbReference type="SAM" id="Phobius"/>
    </source>
</evidence>
<dbReference type="AlphaFoldDB" id="A0A1F7W389"/>
<dbReference type="InterPro" id="IPR018247">
    <property type="entry name" value="EF_Hand_1_Ca_BS"/>
</dbReference>
<dbReference type="Gene3D" id="3.90.70.10">
    <property type="entry name" value="Cysteine proteinases"/>
    <property type="match status" value="1"/>
</dbReference>
<evidence type="ECO:0000313" key="3">
    <source>
        <dbReference type="EMBL" id="OGL97209.1"/>
    </source>
</evidence>
<dbReference type="Proteomes" id="UP000177331">
    <property type="component" value="Unassembled WGS sequence"/>
</dbReference>